<feature type="domain" description="FAD-binding FR-type" evidence="13">
    <location>
        <begin position="158"/>
        <end position="271"/>
    </location>
</feature>
<comment type="caution">
    <text evidence="14">The sequence shown here is derived from an EMBL/GenBank/DDBJ whole genome shotgun (WGS) entry which is preliminary data.</text>
</comment>
<dbReference type="InterPro" id="IPR017938">
    <property type="entry name" value="Riboflavin_synthase-like_b-brl"/>
</dbReference>
<dbReference type="Proteomes" id="UP000629098">
    <property type="component" value="Unassembled WGS sequence"/>
</dbReference>
<evidence type="ECO:0000256" key="7">
    <source>
        <dbReference type="ARBA" id="ARBA00023002"/>
    </source>
</evidence>
<keyword evidence="6" id="KW-0274">FAD</keyword>
<dbReference type="InterPro" id="IPR017927">
    <property type="entry name" value="FAD-bd_FR_type"/>
</dbReference>
<keyword evidence="5" id="KW-0479">Metal-binding</keyword>
<evidence type="ECO:0000259" key="12">
    <source>
        <dbReference type="PROSITE" id="PS51085"/>
    </source>
</evidence>
<dbReference type="InterPro" id="IPR006058">
    <property type="entry name" value="2Fe2S_fd_BS"/>
</dbReference>
<dbReference type="SUPFAM" id="SSF54292">
    <property type="entry name" value="2Fe-2S ferredoxin-like"/>
    <property type="match status" value="1"/>
</dbReference>
<dbReference type="AlphaFoldDB" id="A0A8J6XKT1"/>
<dbReference type="InterPro" id="IPR008333">
    <property type="entry name" value="Cbr1-like_FAD-bd_dom"/>
</dbReference>
<organism evidence="14 15">
    <name type="scientific">Iningainema tapete BLCC-T55</name>
    <dbReference type="NCBI Taxonomy" id="2748662"/>
    <lineage>
        <taxon>Bacteria</taxon>
        <taxon>Bacillati</taxon>
        <taxon>Cyanobacteriota</taxon>
        <taxon>Cyanophyceae</taxon>
        <taxon>Nostocales</taxon>
        <taxon>Scytonemataceae</taxon>
        <taxon>Iningainema tapete</taxon>
    </lineage>
</organism>
<dbReference type="PROSITE" id="PS51085">
    <property type="entry name" value="2FE2S_FER_2"/>
    <property type="match status" value="1"/>
</dbReference>
<dbReference type="Pfam" id="PF00111">
    <property type="entry name" value="Fer2"/>
    <property type="match status" value="1"/>
</dbReference>
<dbReference type="Pfam" id="PF00970">
    <property type="entry name" value="FAD_binding_6"/>
    <property type="match status" value="1"/>
</dbReference>
<dbReference type="SUPFAM" id="SSF52343">
    <property type="entry name" value="Ferredoxin reductase-like, C-terminal NADP-linked domain"/>
    <property type="match status" value="1"/>
</dbReference>
<evidence type="ECO:0000256" key="5">
    <source>
        <dbReference type="ARBA" id="ARBA00022723"/>
    </source>
</evidence>
<evidence type="ECO:0000256" key="3">
    <source>
        <dbReference type="ARBA" id="ARBA00022630"/>
    </source>
</evidence>
<dbReference type="CDD" id="cd00060">
    <property type="entry name" value="FHA"/>
    <property type="match status" value="1"/>
</dbReference>
<dbReference type="PROSITE" id="PS00197">
    <property type="entry name" value="2FE2S_FER_1"/>
    <property type="match status" value="1"/>
</dbReference>
<keyword evidence="4" id="KW-0001">2Fe-2S</keyword>
<dbReference type="CDD" id="cd00207">
    <property type="entry name" value="fer2"/>
    <property type="match status" value="1"/>
</dbReference>
<feature type="compositionally biased region" description="Basic and acidic residues" evidence="10">
    <location>
        <begin position="403"/>
        <end position="412"/>
    </location>
</feature>
<dbReference type="InterPro" id="IPR001041">
    <property type="entry name" value="2Fe-2S_ferredoxin-type"/>
</dbReference>
<accession>A0A8J6XKT1</accession>
<evidence type="ECO:0000256" key="1">
    <source>
        <dbReference type="ARBA" id="ARBA00001974"/>
    </source>
</evidence>
<dbReference type="InterPro" id="IPR001709">
    <property type="entry name" value="Flavoprot_Pyr_Nucl_cyt_Rdtase"/>
</dbReference>
<comment type="cofactor">
    <cofactor evidence="1">
        <name>FAD</name>
        <dbReference type="ChEBI" id="CHEBI:57692"/>
    </cofactor>
</comment>
<evidence type="ECO:0000259" key="11">
    <source>
        <dbReference type="PROSITE" id="PS50006"/>
    </source>
</evidence>
<dbReference type="SUPFAM" id="SSF63380">
    <property type="entry name" value="Riboflavin synthase domain-like"/>
    <property type="match status" value="1"/>
</dbReference>
<dbReference type="CDD" id="cd06215">
    <property type="entry name" value="FNR_iron_sulfur_binding_1"/>
    <property type="match status" value="1"/>
</dbReference>
<feature type="compositionally biased region" description="Polar residues" evidence="10">
    <location>
        <begin position="413"/>
        <end position="422"/>
    </location>
</feature>
<dbReference type="PROSITE" id="PS51384">
    <property type="entry name" value="FAD_FR"/>
    <property type="match status" value="1"/>
</dbReference>
<dbReference type="InterPro" id="IPR000253">
    <property type="entry name" value="FHA_dom"/>
</dbReference>
<dbReference type="PROSITE" id="PS50006">
    <property type="entry name" value="FHA_DOMAIN"/>
    <property type="match status" value="1"/>
</dbReference>
<keyword evidence="9" id="KW-0411">Iron-sulfur</keyword>
<dbReference type="SMART" id="SM00240">
    <property type="entry name" value="FHA"/>
    <property type="match status" value="1"/>
</dbReference>
<evidence type="ECO:0000256" key="6">
    <source>
        <dbReference type="ARBA" id="ARBA00022827"/>
    </source>
</evidence>
<dbReference type="InterPro" id="IPR008984">
    <property type="entry name" value="SMAD_FHA_dom_sf"/>
</dbReference>
<dbReference type="PANTHER" id="PTHR47354:SF6">
    <property type="entry name" value="NADH OXIDOREDUCTASE HCR"/>
    <property type="match status" value="1"/>
</dbReference>
<evidence type="ECO:0000259" key="13">
    <source>
        <dbReference type="PROSITE" id="PS51384"/>
    </source>
</evidence>
<gene>
    <name evidence="14" type="ORF">ICL16_11445</name>
</gene>
<dbReference type="Pfam" id="PF00175">
    <property type="entry name" value="NAD_binding_1"/>
    <property type="match status" value="1"/>
</dbReference>
<dbReference type="Gene3D" id="3.40.50.80">
    <property type="entry name" value="Nucleotide-binding domain of ferredoxin-NADP reductase (FNR) module"/>
    <property type="match status" value="1"/>
</dbReference>
<dbReference type="InterPro" id="IPR039261">
    <property type="entry name" value="FNR_nucleotide-bd"/>
</dbReference>
<keyword evidence="7" id="KW-0560">Oxidoreductase</keyword>
<reference evidence="14" key="1">
    <citation type="submission" date="2020-09" db="EMBL/GenBank/DDBJ databases">
        <title>Iningainema tapete sp. nov. (Scytonemataceae, Cyanobacteria) from greenhouses in central Florida (USA) produces two types of nodularin with biosynthetic potential for microcystin-LR and anabaenopeptins.</title>
        <authorList>
            <person name="Berthold D.E."/>
            <person name="Lefler F.W."/>
            <person name="Huang I.-S."/>
            <person name="Abdulla H."/>
            <person name="Zimba P.V."/>
            <person name="Laughinghouse H.D. IV."/>
        </authorList>
    </citation>
    <scope>NUCLEOTIDE SEQUENCE</scope>
    <source>
        <strain evidence="14">BLCCT55</strain>
    </source>
</reference>
<dbReference type="GO" id="GO:0016491">
    <property type="term" value="F:oxidoreductase activity"/>
    <property type="evidence" value="ECO:0007669"/>
    <property type="project" value="UniProtKB-KW"/>
</dbReference>
<dbReference type="Gene3D" id="2.40.30.10">
    <property type="entry name" value="Translation factors"/>
    <property type="match status" value="1"/>
</dbReference>
<evidence type="ECO:0000256" key="8">
    <source>
        <dbReference type="ARBA" id="ARBA00023004"/>
    </source>
</evidence>
<sequence length="505" mass="56106">MMKIRLNDPQKPNQPQEVEFKLETMLNQACLIGRSSNCDLILDSTEVSRMHGRISYKNGHYYFTDLASSCGSRLNGNSAQINQDYRLNKSDIIQIGKFSLIILQLGLEQDITVLESQTNNQNNHRGIPKNGSLTPCVSPVEYMPVAMVKPSQLQRWEKGELTVRCVGVIDETHDVKTFRFVADPPVLFSYKPGQFVTIELEINGSLLSRCYSISSSPSRPHTLDITVKRLPPPPNSGANIPQGLVSNWLHENLTVGSKIKLNGPFGQFTCFAYPAPKLLLISAGSGITPMMSMSRWLFDTIANCDIIFFHSARTPDDIIFRQELELISAQHPNFHLVITTTDKQPGQSWLGLTGRLNAAMLQIIAPDFRDRTVYVCGPHGFMANVKQMLASLDFPMKNYHEESFGPKEEKSKLPSNSSSQNTVVFSKSGKQVACNGSQPILQLAEQEKVKIPSSCRAGVCGSCKKRKLQGEVKLDGAPQGWENNVPDDYILTCISYPIGRVVIEA</sequence>
<dbReference type="InterPro" id="IPR001433">
    <property type="entry name" value="OxRdtase_FAD/NAD-bd"/>
</dbReference>
<feature type="region of interest" description="Disordered" evidence="10">
    <location>
        <begin position="403"/>
        <end position="422"/>
    </location>
</feature>
<proteinExistence type="predicted"/>
<dbReference type="Pfam" id="PF00498">
    <property type="entry name" value="FHA"/>
    <property type="match status" value="1"/>
</dbReference>
<dbReference type="PANTHER" id="PTHR47354">
    <property type="entry name" value="NADH OXIDOREDUCTASE HCR"/>
    <property type="match status" value="1"/>
</dbReference>
<dbReference type="InterPro" id="IPR050415">
    <property type="entry name" value="MRET"/>
</dbReference>
<keyword evidence="8" id="KW-0408">Iron</keyword>
<dbReference type="RefSeq" id="WP_190827533.1">
    <property type="nucleotide sequence ID" value="NZ_CAWPPI010000043.1"/>
</dbReference>
<dbReference type="GO" id="GO:0046872">
    <property type="term" value="F:metal ion binding"/>
    <property type="evidence" value="ECO:0007669"/>
    <property type="project" value="UniProtKB-KW"/>
</dbReference>
<dbReference type="Gene3D" id="3.10.20.30">
    <property type="match status" value="1"/>
</dbReference>
<dbReference type="GO" id="GO:0051537">
    <property type="term" value="F:2 iron, 2 sulfur cluster binding"/>
    <property type="evidence" value="ECO:0007669"/>
    <property type="project" value="UniProtKB-KW"/>
</dbReference>
<dbReference type="Gene3D" id="2.60.200.20">
    <property type="match status" value="1"/>
</dbReference>
<evidence type="ECO:0000256" key="4">
    <source>
        <dbReference type="ARBA" id="ARBA00022714"/>
    </source>
</evidence>
<dbReference type="SUPFAM" id="SSF49879">
    <property type="entry name" value="SMAD/FHA domain"/>
    <property type="match status" value="1"/>
</dbReference>
<evidence type="ECO:0000313" key="15">
    <source>
        <dbReference type="Proteomes" id="UP000629098"/>
    </source>
</evidence>
<evidence type="ECO:0000313" key="14">
    <source>
        <dbReference type="EMBL" id="MBD2772671.1"/>
    </source>
</evidence>
<dbReference type="PRINTS" id="PR00406">
    <property type="entry name" value="CYTB5RDTASE"/>
</dbReference>
<dbReference type="InterPro" id="IPR036010">
    <property type="entry name" value="2Fe-2S_ferredoxin-like_sf"/>
</dbReference>
<keyword evidence="3" id="KW-0285">Flavoprotein</keyword>
<protein>
    <recommendedName>
        <fullName evidence="2">Ferredoxin--NADP reductase</fullName>
    </recommendedName>
</protein>
<dbReference type="EMBL" id="JACXAE010000043">
    <property type="protein sequence ID" value="MBD2772671.1"/>
    <property type="molecule type" value="Genomic_DNA"/>
</dbReference>
<evidence type="ECO:0000256" key="9">
    <source>
        <dbReference type="ARBA" id="ARBA00023014"/>
    </source>
</evidence>
<feature type="domain" description="FHA" evidence="11">
    <location>
        <begin position="30"/>
        <end position="79"/>
    </location>
</feature>
<feature type="domain" description="2Fe-2S ferredoxin-type" evidence="12">
    <location>
        <begin position="421"/>
        <end position="505"/>
    </location>
</feature>
<evidence type="ECO:0000256" key="2">
    <source>
        <dbReference type="ARBA" id="ARBA00013903"/>
    </source>
</evidence>
<dbReference type="PRINTS" id="PR00371">
    <property type="entry name" value="FPNCR"/>
</dbReference>
<keyword evidence="15" id="KW-1185">Reference proteome</keyword>
<name>A0A8J6XKT1_9CYAN</name>
<dbReference type="InterPro" id="IPR012675">
    <property type="entry name" value="Beta-grasp_dom_sf"/>
</dbReference>
<evidence type="ECO:0000256" key="10">
    <source>
        <dbReference type="SAM" id="MobiDB-lite"/>
    </source>
</evidence>